<dbReference type="Proteomes" id="UP000253919">
    <property type="component" value="Unassembled WGS sequence"/>
</dbReference>
<dbReference type="Pfam" id="PF02517">
    <property type="entry name" value="Rce1-like"/>
    <property type="match status" value="1"/>
</dbReference>
<evidence type="ECO:0000259" key="2">
    <source>
        <dbReference type="Pfam" id="PF02517"/>
    </source>
</evidence>
<dbReference type="InterPro" id="IPR003675">
    <property type="entry name" value="Rce1/LyrA-like_dom"/>
</dbReference>
<comment type="caution">
    <text evidence="3">The sequence shown here is derived from an EMBL/GenBank/DDBJ whole genome shotgun (WGS) entry which is preliminary data.</text>
</comment>
<keyword evidence="1" id="KW-1133">Transmembrane helix</keyword>
<feature type="transmembrane region" description="Helical" evidence="1">
    <location>
        <begin position="179"/>
        <end position="198"/>
    </location>
</feature>
<dbReference type="EMBL" id="QASA01000001">
    <property type="protein sequence ID" value="RDC65462.1"/>
    <property type="molecule type" value="Genomic_DNA"/>
</dbReference>
<feature type="transmembrane region" description="Helical" evidence="1">
    <location>
        <begin position="112"/>
        <end position="133"/>
    </location>
</feature>
<reference evidence="3 4" key="1">
    <citation type="submission" date="2018-04" db="EMBL/GenBank/DDBJ databases">
        <title>Adhaeribacter sp. HMF7616 genome sequencing and assembly.</title>
        <authorList>
            <person name="Kang H."/>
            <person name="Kang J."/>
            <person name="Cha I."/>
            <person name="Kim H."/>
            <person name="Joh K."/>
        </authorList>
    </citation>
    <scope>NUCLEOTIDE SEQUENCE [LARGE SCALE GENOMIC DNA]</scope>
    <source>
        <strain evidence="3 4">HMF7616</strain>
    </source>
</reference>
<feature type="domain" description="CAAX prenyl protease 2/Lysostaphin resistance protein A-like" evidence="2">
    <location>
        <begin position="115"/>
        <end position="219"/>
    </location>
</feature>
<name>A0A369QM68_9BACT</name>
<feature type="transmembrane region" description="Helical" evidence="1">
    <location>
        <begin position="205"/>
        <end position="226"/>
    </location>
</feature>
<evidence type="ECO:0000313" key="3">
    <source>
        <dbReference type="EMBL" id="RDC65462.1"/>
    </source>
</evidence>
<dbReference type="GO" id="GO:0004175">
    <property type="term" value="F:endopeptidase activity"/>
    <property type="evidence" value="ECO:0007669"/>
    <property type="project" value="UniProtKB-ARBA"/>
</dbReference>
<organism evidence="3 4">
    <name type="scientific">Adhaeribacter pallidiroseus</name>
    <dbReference type="NCBI Taxonomy" id="2072847"/>
    <lineage>
        <taxon>Bacteria</taxon>
        <taxon>Pseudomonadati</taxon>
        <taxon>Bacteroidota</taxon>
        <taxon>Cytophagia</taxon>
        <taxon>Cytophagales</taxon>
        <taxon>Hymenobacteraceae</taxon>
        <taxon>Adhaeribacter</taxon>
    </lineage>
</organism>
<gene>
    <name evidence="3" type="ORF">AHMF7616_04092</name>
</gene>
<keyword evidence="1" id="KW-0812">Transmembrane</keyword>
<sequence>MGLLLLIAICIPRFWLVLNANQTGNYGNIGIIMVISALVPFILLSKKGRTKIGITKPASFTWVLYSFLAGILISALMFALGNALYTNTIHNWYVYIGKSYKLATDLNAHDKFIYFLIYATTGMCFSPIGEELFFRGIVHSSFSASLGENKATVMDSLAFAFTHLAHFGIVYIAGRWQFLLIPSVLWVLGMFITSLVFIQCRKKTGSIMGAIASHAGFNLAMIYFIFYHL</sequence>
<proteinExistence type="predicted"/>
<dbReference type="GO" id="GO:0080120">
    <property type="term" value="P:CAAX-box protein maturation"/>
    <property type="evidence" value="ECO:0007669"/>
    <property type="project" value="UniProtKB-ARBA"/>
</dbReference>
<evidence type="ECO:0000313" key="4">
    <source>
        <dbReference type="Proteomes" id="UP000253919"/>
    </source>
</evidence>
<dbReference type="AlphaFoldDB" id="A0A369QM68"/>
<evidence type="ECO:0000256" key="1">
    <source>
        <dbReference type="SAM" id="Phobius"/>
    </source>
</evidence>
<protein>
    <recommendedName>
        <fullName evidence="2">CAAX prenyl protease 2/Lysostaphin resistance protein A-like domain-containing protein</fullName>
    </recommendedName>
</protein>
<accession>A0A369QM68</accession>
<feature type="transmembrane region" description="Helical" evidence="1">
    <location>
        <begin position="153"/>
        <end position="173"/>
    </location>
</feature>
<feature type="transmembrane region" description="Helical" evidence="1">
    <location>
        <begin position="64"/>
        <end position="85"/>
    </location>
</feature>
<feature type="transmembrane region" description="Helical" evidence="1">
    <location>
        <begin position="26"/>
        <end position="44"/>
    </location>
</feature>
<keyword evidence="4" id="KW-1185">Reference proteome</keyword>
<keyword evidence="1" id="KW-0472">Membrane</keyword>